<reference evidence="3" key="1">
    <citation type="submission" date="2025-08" db="UniProtKB">
        <authorList>
            <consortium name="Ensembl"/>
        </authorList>
    </citation>
    <scope>IDENTIFICATION</scope>
</reference>
<dbReference type="Ensembl" id="ENSOMET00000017068.1">
    <property type="protein sequence ID" value="ENSOMEP00000028461.1"/>
    <property type="gene ID" value="ENSOMEG00000011561.1"/>
</dbReference>
<reference evidence="3" key="2">
    <citation type="submission" date="2025-09" db="UniProtKB">
        <authorList>
            <consortium name="Ensembl"/>
        </authorList>
    </citation>
    <scope>IDENTIFICATION</scope>
</reference>
<keyword evidence="2" id="KW-0472">Membrane</keyword>
<evidence type="ECO:0000313" key="4">
    <source>
        <dbReference type="Proteomes" id="UP000261560"/>
    </source>
</evidence>
<keyword evidence="2" id="KW-0812">Transmembrane</keyword>
<dbReference type="Gene3D" id="1.10.220.150">
    <property type="entry name" value="Arf GTPase activating protein"/>
    <property type="match status" value="1"/>
</dbReference>
<evidence type="ECO:0000256" key="2">
    <source>
        <dbReference type="SAM" id="Phobius"/>
    </source>
</evidence>
<dbReference type="PANTHER" id="PTHR45705">
    <property type="entry name" value="FI20236P1"/>
    <property type="match status" value="1"/>
</dbReference>
<feature type="transmembrane region" description="Helical" evidence="2">
    <location>
        <begin position="214"/>
        <end position="231"/>
    </location>
</feature>
<dbReference type="GO" id="GO:2000369">
    <property type="term" value="P:regulation of clathrin-dependent endocytosis"/>
    <property type="evidence" value="ECO:0007669"/>
    <property type="project" value="TreeGrafter"/>
</dbReference>
<dbReference type="PANTHER" id="PTHR45705:SF8">
    <property type="entry name" value="STROMAL MEMBRANE-ASSOCIATED PROTEIN 1"/>
    <property type="match status" value="1"/>
</dbReference>
<keyword evidence="4" id="KW-1185">Reference proteome</keyword>
<evidence type="ECO:0000256" key="1">
    <source>
        <dbReference type="SAM" id="MobiDB-lite"/>
    </source>
</evidence>
<feature type="region of interest" description="Disordered" evidence="1">
    <location>
        <begin position="250"/>
        <end position="395"/>
    </location>
</feature>
<dbReference type="AlphaFoldDB" id="A0A3B3DF05"/>
<evidence type="ECO:0000313" key="3">
    <source>
        <dbReference type="Ensembl" id="ENSOMEP00000028461.1"/>
    </source>
</evidence>
<dbReference type="GeneTree" id="ENSGT00940000155884"/>
<feature type="compositionally biased region" description="Low complexity" evidence="1">
    <location>
        <begin position="336"/>
        <end position="359"/>
    </location>
</feature>
<keyword evidence="2" id="KW-1133">Transmembrane helix</keyword>
<dbReference type="InterPro" id="IPR038508">
    <property type="entry name" value="ArfGAP_dom_sf"/>
</dbReference>
<feature type="compositionally biased region" description="Polar residues" evidence="1">
    <location>
        <begin position="309"/>
        <end position="322"/>
    </location>
</feature>
<sequence>MTTRSEREKAQKLNEQHQAILSKMLREEDNKYCADCEAKGAPSIRVYAGSSPVGRNVSVNLSGGRARASARSADCSPLELNLSANQQANSRKSTSALGFTQWEAGFPPNGPGSVFLGSVGLNVRSACAPVRPQVRGGRPGISEFSSASAALESTGTWEFTYPESSLSTWTNGPRNKSRAYRTWATPKPGASTRPTFQTASEDLRRTSILLRARVCFSLVFACGLLFLNFALRAVEFFIRDKYEKKKYYSKNGLDRSSPKDKKEKEPDRGGKVSSHSKSEESRPAPKVSPVKPAEPPVNLLGLDAPAAASPNNGNTSTSQNSDLDIFGPMVSNPLPSSSSAAQFSQVSSSNSASTPTQAAAGGGASSGSAQGDLDLFSESSGSSSTKAEDASKKTLSKDSILSLYGTSSMSTQAPPAGMFMAPSQMQFPVQAAAAGYQAFPGMGAGVPPTTVMGAMMAQSGAAMMGPNPGMMVGMTMPNGFMGNAPAAGMMGMAPRMVGPQGGAMPAGMVPAQGMYAIQPGQQTQWSMGQARLNPLTGWIRPRSVCLTPLPWDL</sequence>
<dbReference type="InterPro" id="IPR051718">
    <property type="entry name" value="ARF_GTPase-activating"/>
</dbReference>
<feature type="compositionally biased region" description="Basic and acidic residues" evidence="1">
    <location>
        <begin position="386"/>
        <end position="395"/>
    </location>
</feature>
<dbReference type="Proteomes" id="UP000261560">
    <property type="component" value="Unplaced"/>
</dbReference>
<name>A0A3B3DF05_ORYME</name>
<feature type="compositionally biased region" description="Basic and acidic residues" evidence="1">
    <location>
        <begin position="250"/>
        <end position="283"/>
    </location>
</feature>
<organism evidence="3 4">
    <name type="scientific">Oryzias melastigma</name>
    <name type="common">Marine medaka</name>
    <dbReference type="NCBI Taxonomy" id="30732"/>
    <lineage>
        <taxon>Eukaryota</taxon>
        <taxon>Metazoa</taxon>
        <taxon>Chordata</taxon>
        <taxon>Craniata</taxon>
        <taxon>Vertebrata</taxon>
        <taxon>Euteleostomi</taxon>
        <taxon>Actinopterygii</taxon>
        <taxon>Neopterygii</taxon>
        <taxon>Teleostei</taxon>
        <taxon>Neoteleostei</taxon>
        <taxon>Acanthomorphata</taxon>
        <taxon>Ovalentaria</taxon>
        <taxon>Atherinomorphae</taxon>
        <taxon>Beloniformes</taxon>
        <taxon>Adrianichthyidae</taxon>
        <taxon>Oryziinae</taxon>
        <taxon>Oryzias</taxon>
    </lineage>
</organism>
<dbReference type="STRING" id="30732.ENSOMEP00000028461"/>
<accession>A0A3B3DF05</accession>
<protein>
    <submittedName>
        <fullName evidence="3">Small ArfGAP 1</fullName>
    </submittedName>
</protein>
<proteinExistence type="predicted"/>
<feature type="compositionally biased region" description="Low complexity" evidence="1">
    <location>
        <begin position="366"/>
        <end position="384"/>
    </location>
</feature>
<dbReference type="GO" id="GO:0005737">
    <property type="term" value="C:cytoplasm"/>
    <property type="evidence" value="ECO:0007669"/>
    <property type="project" value="TreeGrafter"/>
</dbReference>
<dbReference type="GO" id="GO:0005096">
    <property type="term" value="F:GTPase activator activity"/>
    <property type="evidence" value="ECO:0007669"/>
    <property type="project" value="TreeGrafter"/>
</dbReference>
<dbReference type="PaxDb" id="30732-ENSOMEP00000028461"/>